<dbReference type="AlphaFoldDB" id="A0AAT9G8J5"/>
<gene>
    <name evidence="1" type="ORF">DMENIID0002_07820</name>
</gene>
<dbReference type="EMBL" id="AP029170">
    <property type="protein sequence ID" value="BFD46136.1"/>
    <property type="molecule type" value="Genomic_DNA"/>
</dbReference>
<organism evidence="1">
    <name type="scientific">Candidatus Tisiphia endosymbiont of Sergentomyia squamirostris</name>
    <dbReference type="NCBI Taxonomy" id="3113639"/>
    <lineage>
        <taxon>Bacteria</taxon>
        <taxon>Pseudomonadati</taxon>
        <taxon>Pseudomonadota</taxon>
        <taxon>Alphaproteobacteria</taxon>
        <taxon>Rickettsiales</taxon>
        <taxon>Rickettsiaceae</taxon>
        <taxon>Rickettsieae</taxon>
        <taxon>Candidatus Tisiphia</taxon>
    </lineage>
</organism>
<protein>
    <submittedName>
        <fullName evidence="1">Uncharacterized protein</fullName>
    </submittedName>
</protein>
<evidence type="ECO:0000313" key="1">
    <source>
        <dbReference type="EMBL" id="BFD46136.1"/>
    </source>
</evidence>
<sequence>MTNDTITILHSFVAKIISLLENELDELESRKSKGEVIIKKNITETLNKLVNLIIQLNKLSRDEYLN</sequence>
<name>A0AAT9G8J5_9RICK</name>
<reference evidence="1" key="1">
    <citation type="submission" date="2024-01" db="EMBL/GenBank/DDBJ databases">
        <title>Sequencing the genomes of a sandfly, Sergentomyia squamirostris, and its two endosymbionts.</title>
        <authorList>
            <person name="Itokawa K."/>
            <person name="Sanjoba C."/>
        </authorList>
    </citation>
    <scope>NUCLEOTIDE SEQUENCE</scope>
    <source>
        <strain evidence="1">RiSSQ</strain>
    </source>
</reference>
<proteinExistence type="predicted"/>
<accession>A0AAT9G8J5</accession>